<evidence type="ECO:0000313" key="2">
    <source>
        <dbReference type="Proteomes" id="UP001281147"/>
    </source>
</evidence>
<dbReference type="EMBL" id="JAUTXU010000106">
    <property type="protein sequence ID" value="KAK3707881.1"/>
    <property type="molecule type" value="Genomic_DNA"/>
</dbReference>
<comment type="caution">
    <text evidence="1">The sequence shown here is derived from an EMBL/GenBank/DDBJ whole genome shotgun (WGS) entry which is preliminary data.</text>
</comment>
<proteinExistence type="predicted"/>
<gene>
    <name evidence="1" type="ORF">LTR37_011883</name>
</gene>
<evidence type="ECO:0000313" key="1">
    <source>
        <dbReference type="EMBL" id="KAK3707881.1"/>
    </source>
</evidence>
<organism evidence="1 2">
    <name type="scientific">Vermiconidia calcicola</name>
    <dbReference type="NCBI Taxonomy" id="1690605"/>
    <lineage>
        <taxon>Eukaryota</taxon>
        <taxon>Fungi</taxon>
        <taxon>Dikarya</taxon>
        <taxon>Ascomycota</taxon>
        <taxon>Pezizomycotina</taxon>
        <taxon>Dothideomycetes</taxon>
        <taxon>Dothideomycetidae</taxon>
        <taxon>Mycosphaerellales</taxon>
        <taxon>Extremaceae</taxon>
        <taxon>Vermiconidia</taxon>
    </lineage>
</organism>
<protein>
    <submittedName>
        <fullName evidence="1">Uncharacterized protein</fullName>
    </submittedName>
</protein>
<reference evidence="1" key="1">
    <citation type="submission" date="2023-07" db="EMBL/GenBank/DDBJ databases">
        <title>Black Yeasts Isolated from many extreme environments.</title>
        <authorList>
            <person name="Coleine C."/>
            <person name="Stajich J.E."/>
            <person name="Selbmann L."/>
        </authorList>
    </citation>
    <scope>NUCLEOTIDE SEQUENCE</scope>
    <source>
        <strain evidence="1">CCFEE 5714</strain>
    </source>
</reference>
<accession>A0ACC3N2K4</accession>
<keyword evidence="2" id="KW-1185">Reference proteome</keyword>
<name>A0ACC3N2K4_9PEZI</name>
<dbReference type="Proteomes" id="UP001281147">
    <property type="component" value="Unassembled WGS sequence"/>
</dbReference>
<sequence>MRFDAVWISPVTAQVKGNTPFGHAYHGYWQQDLYEINSHFGTADDLKALSGALHSRGMYLMVDVVVNHNGWNGAPRTVDYSVYNPFNKKSYYHPHCTIDFSVKNTGRDGVILAKKPQTNIEECWLGDDNVALPDLRTENLFVASGYRSWIKELVSNYSIDGLRLDTVMEVNTGFWAGFVRSAGVYMFGEIFDGDASYVCSFQDYIPGVLNYAA</sequence>